<dbReference type="Gene3D" id="1.20.58.1290">
    <property type="entry name" value="CarD-like, C-terminal domain"/>
    <property type="match status" value="1"/>
</dbReference>
<dbReference type="Proteomes" id="UP000002200">
    <property type="component" value="Chromosome"/>
</dbReference>
<name>Q83MX2_TROWT</name>
<dbReference type="Pfam" id="PF21095">
    <property type="entry name" value="CarD_C"/>
    <property type="match status" value="1"/>
</dbReference>
<evidence type="ECO:0000313" key="3">
    <source>
        <dbReference type="Proteomes" id="UP000002200"/>
    </source>
</evidence>
<dbReference type="Pfam" id="PF02559">
    <property type="entry name" value="CarD_TRCF_RID"/>
    <property type="match status" value="1"/>
</dbReference>
<dbReference type="GeneID" id="67388198"/>
<accession>Q83MX2</accession>
<evidence type="ECO:0000259" key="1">
    <source>
        <dbReference type="SMART" id="SM01058"/>
    </source>
</evidence>
<dbReference type="AlphaFoldDB" id="Q83MX2"/>
<keyword evidence="3" id="KW-1185">Reference proteome</keyword>
<dbReference type="InterPro" id="IPR036101">
    <property type="entry name" value="CarD-like/TRCF_RID_sf"/>
</dbReference>
<dbReference type="InterPro" id="IPR048792">
    <property type="entry name" value="CarD_C"/>
</dbReference>
<dbReference type="HOGENOM" id="CLU_048259_1_2_11"/>
<dbReference type="RefSeq" id="WP_011096371.1">
    <property type="nucleotide sequence ID" value="NC_004572.3"/>
</dbReference>
<feature type="domain" description="CarD-like/TRCF RNAP-interacting" evidence="1">
    <location>
        <begin position="2"/>
        <end position="112"/>
    </location>
</feature>
<dbReference type="SMART" id="SM01058">
    <property type="entry name" value="CarD_TRCF"/>
    <property type="match status" value="1"/>
</dbReference>
<organism evidence="2 3">
    <name type="scientific">Tropheryma whipplei (strain Twist)</name>
    <name type="common">Whipple's bacillus</name>
    <dbReference type="NCBI Taxonomy" id="203267"/>
    <lineage>
        <taxon>Bacteria</taxon>
        <taxon>Bacillati</taxon>
        <taxon>Actinomycetota</taxon>
        <taxon>Actinomycetes</taxon>
        <taxon>Micrococcales</taxon>
        <taxon>Tropherymataceae</taxon>
        <taxon>Tropheryma</taxon>
    </lineage>
</organism>
<dbReference type="GO" id="GO:0009303">
    <property type="term" value="P:rRNA transcription"/>
    <property type="evidence" value="ECO:0007669"/>
    <property type="project" value="TreeGrafter"/>
</dbReference>
<sequence length="160" mass="17969">MQFKVGQTVVYPHHGTASILEIKKRVIRGEEVTYLKLHVSDGDLMIEVPAEKIEAVGLRGVIDSDGARRVVEVLRENLVDEPTNWSRRYKSNLEKIASGDVTKVTEVVRDLSRREKTRVLSAGEKRMLTRARGILVAELALARHTNQEDAEALLDEVLAE</sequence>
<reference evidence="2 3" key="1">
    <citation type="journal article" date="2003" name="Genome Res.">
        <title>Tropheryma whipplei twist: a human pathogenic Actinobacteria with a reduced genome.</title>
        <authorList>
            <person name="Raoult D."/>
            <person name="Ogata H."/>
            <person name="Audic S."/>
            <person name="Robert C."/>
            <person name="Suhre K."/>
            <person name="Drancourt M."/>
            <person name="Claverie J.-M."/>
        </authorList>
    </citation>
    <scope>NUCLEOTIDE SEQUENCE [LARGE SCALE GENOMIC DNA]</scope>
    <source>
        <strain evidence="2 3">Twist</strain>
    </source>
</reference>
<dbReference type="eggNOG" id="COG1329">
    <property type="taxonomic scope" value="Bacteria"/>
</dbReference>
<dbReference type="KEGG" id="twh:TWT_349"/>
<protein>
    <submittedName>
        <fullName evidence="2">Transcriptional regulator</fullName>
    </submittedName>
</protein>
<dbReference type="OrthoDB" id="9786074at2"/>
<gene>
    <name evidence="2" type="ordered locus">TWT_349</name>
</gene>
<proteinExistence type="predicted"/>
<dbReference type="InterPro" id="IPR052531">
    <property type="entry name" value="CarD-like_regulator"/>
</dbReference>
<dbReference type="PANTHER" id="PTHR38447:SF1">
    <property type="entry name" value="RNA POLYMERASE-BINDING TRANSCRIPTION FACTOR CARD"/>
    <property type="match status" value="1"/>
</dbReference>
<dbReference type="EMBL" id="AE014184">
    <property type="protein sequence ID" value="AAO44446.1"/>
    <property type="molecule type" value="Genomic_DNA"/>
</dbReference>
<dbReference type="InterPro" id="IPR042215">
    <property type="entry name" value="CarD-like_C"/>
</dbReference>
<dbReference type="InterPro" id="IPR003711">
    <property type="entry name" value="CarD-like/TRCF_RID"/>
</dbReference>
<dbReference type="PANTHER" id="PTHR38447">
    <property type="entry name" value="TRANSCRIPTION FACTOR YDEB-RELATED"/>
    <property type="match status" value="1"/>
</dbReference>
<dbReference type="Gene3D" id="2.40.10.170">
    <property type="match status" value="1"/>
</dbReference>
<dbReference type="STRING" id="203267.TWT_349"/>
<evidence type="ECO:0000313" key="2">
    <source>
        <dbReference type="EMBL" id="AAO44446.1"/>
    </source>
</evidence>
<dbReference type="SUPFAM" id="SSF141259">
    <property type="entry name" value="CarD-like"/>
    <property type="match status" value="1"/>
</dbReference>